<dbReference type="SUPFAM" id="SSF52172">
    <property type="entry name" value="CheY-like"/>
    <property type="match status" value="1"/>
</dbReference>
<sequence length="494" mass="55666">MGEIVASGERLVRVEEEEESGTETRGGGEVKGLLRWEKFLPKMVLRVLLVEADDCTRQIITALLRKCNYKVAAVADGLKAWEILKGRPRNFDLILTEVDLPSVSGYALLSLIMEHDTCKTIPVIMMSSQDSVSTVYKCMLRGAADYLVKPIRINELRNLWQHVWRRQSQSTATAGINGPQDEIDALQKVEATAENNAASNRSSGDAACIQRNKDLIEKGSDAQSSCTKPNMEAESGLVDNMQEFTQLKCAEACPSELKTQEFDIRLGQTLITQDSHAGALSMANHKNGETSTNNGKDVDDQEHFRIASTSGEVHDNHYVQINSTKEAIDLIGAFRTHPNCSLKKPSIDWTDKLDNSPQLDLSLRSSHPSNIEKELTEERNTLMHSNASAFKRYTNRQLQASPAVVVNFSDQQREHQQFPMVRMKTSHTVDIHIHIDLCLREAALNKFRLKRKERCYEKKVRYESRKKLAEQRPRVKGQFVRQVNPDSLSGEKDC</sequence>
<gene>
    <name evidence="12" type="primary">PRR59</name>
</gene>
<dbReference type="InterPro" id="IPR010402">
    <property type="entry name" value="CCT_domain"/>
</dbReference>
<keyword evidence="4" id="KW-0805">Transcription regulation</keyword>
<dbReference type="GO" id="GO:0009736">
    <property type="term" value="P:cytokinin-activated signaling pathway"/>
    <property type="evidence" value="ECO:0007669"/>
    <property type="project" value="InterPro"/>
</dbReference>
<dbReference type="PANTHER" id="PTHR43874:SF220">
    <property type="entry name" value="TWO-COMPONENT RESPONSE REGULATOR-LIKE APRR5"/>
    <property type="match status" value="1"/>
</dbReference>
<proteinExistence type="evidence at transcript level"/>
<feature type="domain" description="CCT" evidence="11">
    <location>
        <begin position="440"/>
        <end position="482"/>
    </location>
</feature>
<dbReference type="Gene3D" id="3.40.50.2300">
    <property type="match status" value="1"/>
</dbReference>
<dbReference type="CDD" id="cd17582">
    <property type="entry name" value="psREC_PRR"/>
    <property type="match status" value="1"/>
</dbReference>
<dbReference type="SMART" id="SM00448">
    <property type="entry name" value="REC"/>
    <property type="match status" value="1"/>
</dbReference>
<dbReference type="GO" id="GO:0005634">
    <property type="term" value="C:nucleus"/>
    <property type="evidence" value="ECO:0007669"/>
    <property type="project" value="UniProtKB-SubCell"/>
</dbReference>
<comment type="similarity">
    <text evidence="2">Belongs to the ARR-like family.</text>
</comment>
<dbReference type="PROSITE" id="PS50110">
    <property type="entry name" value="RESPONSE_REGULATORY"/>
    <property type="match status" value="1"/>
</dbReference>
<protein>
    <submittedName>
        <fullName evidence="12">Pseudo response regulator 59</fullName>
    </submittedName>
</protein>
<reference evidence="12" key="1">
    <citation type="journal article" date="2009" name="Plant Cell">
        <title>DIE NEUTRALIS and LATE BLOOMER 1 contribute to regulation of the pea circadian clock.</title>
        <authorList>
            <person name="Liew L.C."/>
            <person name="Hecht V."/>
            <person name="Laurie R.E."/>
            <person name="Knowles C.L."/>
            <person name="Vander Schoor J.K."/>
            <person name="Macknight R.C."/>
            <person name="Weller J.L."/>
        </authorList>
    </citation>
    <scope>NUCLEOTIDE SEQUENCE</scope>
</reference>
<dbReference type="InterPro" id="IPR011006">
    <property type="entry name" value="CheY-like_superfamily"/>
</dbReference>
<evidence type="ECO:0000256" key="8">
    <source>
        <dbReference type="PROSITE-ProRule" id="PRU00169"/>
    </source>
</evidence>
<dbReference type="InterPro" id="IPR045279">
    <property type="entry name" value="ARR-like"/>
</dbReference>
<dbReference type="Pfam" id="PF00072">
    <property type="entry name" value="Response_reg"/>
    <property type="match status" value="1"/>
</dbReference>
<dbReference type="GO" id="GO:0048511">
    <property type="term" value="P:rhythmic process"/>
    <property type="evidence" value="ECO:0007669"/>
    <property type="project" value="UniProtKB-KW"/>
</dbReference>
<accession>D2DNK1</accession>
<reference evidence="12" key="2">
    <citation type="submission" date="2011-11" db="EMBL/GenBank/DDBJ databases">
        <authorList>
            <person name="Liew L.C."/>
            <person name="Hecht V."/>
            <person name="Weller J.L."/>
        </authorList>
    </citation>
    <scope>NUCLEOTIDE SEQUENCE</scope>
</reference>
<feature type="domain" description="Response regulatory" evidence="10">
    <location>
        <begin position="46"/>
        <end position="164"/>
    </location>
</feature>
<evidence type="ECO:0000256" key="1">
    <source>
        <dbReference type="ARBA" id="ARBA00004123"/>
    </source>
</evidence>
<comment type="caution">
    <text evidence="8">Lacks conserved residue(s) required for the propagation of feature annotation.</text>
</comment>
<dbReference type="Pfam" id="PF06203">
    <property type="entry name" value="CCT"/>
    <property type="match status" value="1"/>
</dbReference>
<evidence type="ECO:0000256" key="2">
    <source>
        <dbReference type="ARBA" id="ARBA00010330"/>
    </source>
</evidence>
<evidence type="ECO:0000256" key="7">
    <source>
        <dbReference type="ARBA" id="ARBA00023242"/>
    </source>
</evidence>
<organism evidence="12">
    <name type="scientific">Pisum sativum</name>
    <name type="common">Garden pea</name>
    <name type="synonym">Lathyrus oleraceus</name>
    <dbReference type="NCBI Taxonomy" id="3888"/>
    <lineage>
        <taxon>Eukaryota</taxon>
        <taxon>Viridiplantae</taxon>
        <taxon>Streptophyta</taxon>
        <taxon>Embryophyta</taxon>
        <taxon>Tracheophyta</taxon>
        <taxon>Spermatophyta</taxon>
        <taxon>Magnoliopsida</taxon>
        <taxon>eudicotyledons</taxon>
        <taxon>Gunneridae</taxon>
        <taxon>Pentapetalae</taxon>
        <taxon>rosids</taxon>
        <taxon>fabids</taxon>
        <taxon>Fabales</taxon>
        <taxon>Fabaceae</taxon>
        <taxon>Papilionoideae</taxon>
        <taxon>50 kb inversion clade</taxon>
        <taxon>NPAAA clade</taxon>
        <taxon>Hologalegina</taxon>
        <taxon>IRL clade</taxon>
        <taxon>Fabeae</taxon>
        <taxon>Lathyrus</taxon>
    </lineage>
</organism>
<evidence type="ECO:0000259" key="10">
    <source>
        <dbReference type="PROSITE" id="PS50110"/>
    </source>
</evidence>
<comment type="subcellular location">
    <subcellularLocation>
        <location evidence="1 9">Nucleus</location>
    </subcellularLocation>
</comment>
<evidence type="ECO:0000259" key="11">
    <source>
        <dbReference type="PROSITE" id="PS51017"/>
    </source>
</evidence>
<name>D2DNK1_PEA</name>
<evidence type="ECO:0000256" key="6">
    <source>
        <dbReference type="ARBA" id="ARBA00023163"/>
    </source>
</evidence>
<dbReference type="GO" id="GO:0000160">
    <property type="term" value="P:phosphorelay signal transduction system"/>
    <property type="evidence" value="ECO:0007669"/>
    <property type="project" value="UniProtKB-KW"/>
</dbReference>
<keyword evidence="6" id="KW-0804">Transcription</keyword>
<evidence type="ECO:0000313" key="12">
    <source>
        <dbReference type="EMBL" id="ACU42265.2"/>
    </source>
</evidence>
<evidence type="ECO:0000256" key="9">
    <source>
        <dbReference type="PROSITE-ProRule" id="PRU00357"/>
    </source>
</evidence>
<evidence type="ECO:0000256" key="4">
    <source>
        <dbReference type="ARBA" id="ARBA00023015"/>
    </source>
</evidence>
<evidence type="ECO:0000256" key="5">
    <source>
        <dbReference type="ARBA" id="ARBA00023108"/>
    </source>
</evidence>
<dbReference type="InterPro" id="IPR001789">
    <property type="entry name" value="Sig_transdc_resp-reg_receiver"/>
</dbReference>
<dbReference type="SMR" id="D2DNK1"/>
<keyword evidence="5" id="KW-0090">Biological rhythms</keyword>
<dbReference type="EMBL" id="FJ609179">
    <property type="protein sequence ID" value="ACU42265.2"/>
    <property type="molecule type" value="mRNA"/>
</dbReference>
<dbReference type="AlphaFoldDB" id="D2DNK1"/>
<keyword evidence="3" id="KW-0902">Two-component regulatory system</keyword>
<evidence type="ECO:0000256" key="3">
    <source>
        <dbReference type="ARBA" id="ARBA00023012"/>
    </source>
</evidence>
<keyword evidence="7 9" id="KW-0539">Nucleus</keyword>
<dbReference type="PROSITE" id="PS51017">
    <property type="entry name" value="CCT"/>
    <property type="match status" value="1"/>
</dbReference>
<dbReference type="PANTHER" id="PTHR43874">
    <property type="entry name" value="TWO-COMPONENT RESPONSE REGULATOR"/>
    <property type="match status" value="1"/>
</dbReference>